<evidence type="ECO:0000256" key="4">
    <source>
        <dbReference type="ARBA" id="ARBA00023136"/>
    </source>
</evidence>
<comment type="subcellular location">
    <subcellularLocation>
        <location evidence="1">Membrane</location>
        <topology evidence="1">Multi-pass membrane protein</topology>
    </subcellularLocation>
</comment>
<dbReference type="InterPro" id="IPR006480">
    <property type="entry name" value="Phage_holin_4_1"/>
</dbReference>
<keyword evidence="4 5" id="KW-0472">Membrane</keyword>
<proteinExistence type="predicted"/>
<evidence type="ECO:0000256" key="3">
    <source>
        <dbReference type="ARBA" id="ARBA00022989"/>
    </source>
</evidence>
<organism evidence="6 7">
    <name type="scientific">Natranaerovirga hydrolytica</name>
    <dbReference type="NCBI Taxonomy" id="680378"/>
    <lineage>
        <taxon>Bacteria</taxon>
        <taxon>Bacillati</taxon>
        <taxon>Bacillota</taxon>
        <taxon>Clostridia</taxon>
        <taxon>Lachnospirales</taxon>
        <taxon>Natranaerovirgaceae</taxon>
        <taxon>Natranaerovirga</taxon>
    </lineage>
</organism>
<feature type="transmembrane region" description="Helical" evidence="5">
    <location>
        <begin position="100"/>
        <end position="119"/>
    </location>
</feature>
<keyword evidence="2 5" id="KW-0812">Transmembrane</keyword>
<comment type="caution">
    <text evidence="6">The sequence shown here is derived from an EMBL/GenBank/DDBJ whole genome shotgun (WGS) entry which is preliminary data.</text>
</comment>
<evidence type="ECO:0000256" key="2">
    <source>
        <dbReference type="ARBA" id="ARBA00022692"/>
    </source>
</evidence>
<gene>
    <name evidence="6" type="ORF">EDC19_0918</name>
</gene>
<sequence>MSNMITMGQLSVIPTMLDEVLSEMTIDLIQILILLMIIDYITRIMSMLINHNAETIRHSQKRAIKNEMAIIAKKLGYLILITLTLLFDCIVFRLSKEGLGIGIAYKSFLAIFSIGYFLGIEGLSIAENLESIGVPIPNFIKKAYTRLKNASNK</sequence>
<protein>
    <submittedName>
        <fullName evidence="6">Phage-related holin</fullName>
    </submittedName>
</protein>
<reference evidence="6 7" key="1">
    <citation type="submission" date="2019-03" db="EMBL/GenBank/DDBJ databases">
        <title>Genomic Encyclopedia of Type Strains, Phase IV (KMG-IV): sequencing the most valuable type-strain genomes for metagenomic binning, comparative biology and taxonomic classification.</title>
        <authorList>
            <person name="Goeker M."/>
        </authorList>
    </citation>
    <scope>NUCLEOTIDE SEQUENCE [LARGE SCALE GENOMIC DNA]</scope>
    <source>
        <strain evidence="6 7">DSM 24176</strain>
    </source>
</reference>
<dbReference type="Pfam" id="PF05105">
    <property type="entry name" value="Phage_holin_4_1"/>
    <property type="match status" value="1"/>
</dbReference>
<evidence type="ECO:0000313" key="7">
    <source>
        <dbReference type="Proteomes" id="UP000294545"/>
    </source>
</evidence>
<dbReference type="EMBL" id="SMGQ01000011">
    <property type="protein sequence ID" value="TCK98496.1"/>
    <property type="molecule type" value="Genomic_DNA"/>
</dbReference>
<dbReference type="AlphaFoldDB" id="A0A4R1MZ13"/>
<feature type="transmembrane region" description="Helical" evidence="5">
    <location>
        <begin position="75"/>
        <end position="94"/>
    </location>
</feature>
<feature type="transmembrane region" description="Helical" evidence="5">
    <location>
        <begin position="20"/>
        <end position="41"/>
    </location>
</feature>
<evidence type="ECO:0000256" key="5">
    <source>
        <dbReference type="SAM" id="Phobius"/>
    </source>
</evidence>
<dbReference type="GO" id="GO:0016020">
    <property type="term" value="C:membrane"/>
    <property type="evidence" value="ECO:0007669"/>
    <property type="project" value="UniProtKB-SubCell"/>
</dbReference>
<name>A0A4R1MZ13_9FIRM</name>
<evidence type="ECO:0000256" key="1">
    <source>
        <dbReference type="ARBA" id="ARBA00004141"/>
    </source>
</evidence>
<keyword evidence="3 5" id="KW-1133">Transmembrane helix</keyword>
<evidence type="ECO:0000313" key="6">
    <source>
        <dbReference type="EMBL" id="TCK98496.1"/>
    </source>
</evidence>
<dbReference type="Proteomes" id="UP000294545">
    <property type="component" value="Unassembled WGS sequence"/>
</dbReference>
<dbReference type="OrthoDB" id="88184at2"/>
<dbReference type="RefSeq" id="WP_132281166.1">
    <property type="nucleotide sequence ID" value="NZ_SMGQ01000011.1"/>
</dbReference>
<accession>A0A4R1MZ13</accession>
<keyword evidence="7" id="KW-1185">Reference proteome</keyword>